<evidence type="ECO:0000256" key="3">
    <source>
        <dbReference type="ARBA" id="ARBA00022692"/>
    </source>
</evidence>
<evidence type="ECO:0000256" key="1">
    <source>
        <dbReference type="ARBA" id="ARBA00004651"/>
    </source>
</evidence>
<dbReference type="InterPro" id="IPR025857">
    <property type="entry name" value="MacB_PCD"/>
</dbReference>
<keyword evidence="10" id="KW-1185">Reference proteome</keyword>
<accession>A0AAP2DQM1</accession>
<comment type="caution">
    <text evidence="9">The sequence shown here is derived from an EMBL/GenBank/DDBJ whole genome shotgun (WGS) entry which is preliminary data.</text>
</comment>
<feature type="transmembrane region" description="Helical" evidence="6">
    <location>
        <begin position="751"/>
        <end position="771"/>
    </location>
</feature>
<feature type="transmembrane region" description="Helical" evidence="6">
    <location>
        <begin position="424"/>
        <end position="447"/>
    </location>
</feature>
<dbReference type="Pfam" id="PF12704">
    <property type="entry name" value="MacB_PCD"/>
    <property type="match status" value="2"/>
</dbReference>
<feature type="transmembrane region" description="Helical" evidence="6">
    <location>
        <begin position="709"/>
        <end position="731"/>
    </location>
</feature>
<feature type="transmembrane region" description="Helical" evidence="6">
    <location>
        <begin position="381"/>
        <end position="403"/>
    </location>
</feature>
<evidence type="ECO:0000256" key="2">
    <source>
        <dbReference type="ARBA" id="ARBA00022475"/>
    </source>
</evidence>
<dbReference type="PANTHER" id="PTHR30572">
    <property type="entry name" value="MEMBRANE COMPONENT OF TRANSPORTER-RELATED"/>
    <property type="match status" value="1"/>
</dbReference>
<reference evidence="9 10" key="1">
    <citation type="submission" date="2021-05" db="EMBL/GenBank/DDBJ databases">
        <title>A Polyphasic approach of four new species of the genus Ohtaekwangia: Ohtaekwangia histidinii sp. nov., Ohtaekwangia cretensis sp. nov., Ohtaekwangia indiensis sp. nov., Ohtaekwangia reichenbachii sp. nov. from diverse environment.</title>
        <authorList>
            <person name="Octaviana S."/>
        </authorList>
    </citation>
    <scope>NUCLEOTIDE SEQUENCE [LARGE SCALE GENOMIC DNA]</scope>
    <source>
        <strain evidence="9 10">PWU4</strain>
    </source>
</reference>
<dbReference type="AlphaFoldDB" id="A0AAP2DQM1"/>
<feature type="transmembrane region" description="Helical" evidence="6">
    <location>
        <begin position="287"/>
        <end position="310"/>
    </location>
</feature>
<gene>
    <name evidence="9" type="ORF">KK083_20085</name>
</gene>
<name>A0AAP2DQM1_9BACT</name>
<keyword evidence="3 6" id="KW-0812">Transmembrane</keyword>
<evidence type="ECO:0000256" key="6">
    <source>
        <dbReference type="SAM" id="Phobius"/>
    </source>
</evidence>
<keyword evidence="2" id="KW-1003">Cell membrane</keyword>
<dbReference type="EMBL" id="JAHESF010000022">
    <property type="protein sequence ID" value="MBT1699207.1"/>
    <property type="molecule type" value="Genomic_DNA"/>
</dbReference>
<evidence type="ECO:0000259" key="8">
    <source>
        <dbReference type="Pfam" id="PF12704"/>
    </source>
</evidence>
<organism evidence="9 10">
    <name type="scientific">Chryseosolibacter histidini</name>
    <dbReference type="NCBI Taxonomy" id="2782349"/>
    <lineage>
        <taxon>Bacteria</taxon>
        <taxon>Pseudomonadati</taxon>
        <taxon>Bacteroidota</taxon>
        <taxon>Cytophagia</taxon>
        <taxon>Cytophagales</taxon>
        <taxon>Chryseotaleaceae</taxon>
        <taxon>Chryseosolibacter</taxon>
    </lineage>
</organism>
<feature type="domain" description="MacB-like periplasmic core" evidence="8">
    <location>
        <begin position="21"/>
        <end position="247"/>
    </location>
</feature>
<evidence type="ECO:0000313" key="10">
    <source>
        <dbReference type="Proteomes" id="UP001319200"/>
    </source>
</evidence>
<evidence type="ECO:0000256" key="4">
    <source>
        <dbReference type="ARBA" id="ARBA00022989"/>
    </source>
</evidence>
<feature type="domain" description="ABC3 transporter permease C-terminal" evidence="7">
    <location>
        <begin position="669"/>
        <end position="781"/>
    </location>
</feature>
<evidence type="ECO:0000259" key="7">
    <source>
        <dbReference type="Pfam" id="PF02687"/>
    </source>
</evidence>
<dbReference type="RefSeq" id="WP_254166949.1">
    <property type="nucleotide sequence ID" value="NZ_JAHESF010000022.1"/>
</dbReference>
<dbReference type="Proteomes" id="UP001319200">
    <property type="component" value="Unassembled WGS sequence"/>
</dbReference>
<keyword evidence="4 6" id="KW-1133">Transmembrane helix</keyword>
<feature type="domain" description="ABC3 transporter permease C-terminal" evidence="7">
    <location>
        <begin position="293"/>
        <end position="407"/>
    </location>
</feature>
<protein>
    <submittedName>
        <fullName evidence="9">ABC transporter permease</fullName>
    </submittedName>
</protein>
<dbReference type="InterPro" id="IPR050250">
    <property type="entry name" value="Macrolide_Exporter_MacB"/>
</dbReference>
<sequence>MFQHNLLTIWRSFNRFRSVFVINLVGLSSGLACVLLIYLWVKDEMSVDKFHEHDKRLFQVMVNEQRNGSVKTTGQTPLFAGAAMADELPEIEYAVVTTPPAFFPAFTLSQEGTQARGTGKYAGKDFFNIFSYDLIDGDKDHVLADKHSVVLSETMARKLFGTTENLSGKVLEYRIFDIKKQVAVSGIFRDVPANASEHFDMVFPFEAFEDMMGMTQAPVNWDAPAPFYLYIALKGDAIDEAVNSKLANFIKRKSNTSPFTLFLVRYSDQYLYGRYDNGIPAGGRIEYIQLVSVIALFILVIACVNFMNLFTAKASARIKAVGIKKAVGASRKTLVVQYLAEALLMSAVSLVIAILVTDLLLPAFNNVTGKSIALTFDFETIAAMVTITLATGIMAGLYPSLHLSGYNAVAGLKGKITDATHEVWVRKGLVIFQFAISVVLIASVLVVHRQVEYVLQKDLGYNKENLLYFEADGKVAENPEAFLAEVRKIPGVASASSMLGDLTGRGNGLPGSILWEGRQVVIHSAAVNYNMLETLGVRLKQGRFFSDLLDHGDDTLKCILNEAAVETLSLEDPVGKKVGGLEVIGVVGDFHFQSLHESVKPFSFRLEPHYALGIWLRIDPGTTASTLERIRHCYQRFNPGLPLDFTFLDQAYQAQYAAEQKVRTLSQYFAALAIIISCLGLFGLAAFTTDRRKKEIGIRKVMGSSTAGIVTLLSGDFIRLVIAAMVIAFPVAYFISAQWLGSFAYKITMQWWYFAGAGIIALLIAGMTVGAQAIRAARANPTQCLKEE</sequence>
<feature type="domain" description="MacB-like periplasmic core" evidence="8">
    <location>
        <begin position="435"/>
        <end position="627"/>
    </location>
</feature>
<evidence type="ECO:0000256" key="5">
    <source>
        <dbReference type="ARBA" id="ARBA00023136"/>
    </source>
</evidence>
<dbReference type="PANTHER" id="PTHR30572:SF18">
    <property type="entry name" value="ABC-TYPE MACROLIDE FAMILY EXPORT SYSTEM PERMEASE COMPONENT 2"/>
    <property type="match status" value="1"/>
</dbReference>
<feature type="transmembrane region" description="Helical" evidence="6">
    <location>
        <begin position="20"/>
        <end position="41"/>
    </location>
</feature>
<dbReference type="GO" id="GO:0022857">
    <property type="term" value="F:transmembrane transporter activity"/>
    <property type="evidence" value="ECO:0007669"/>
    <property type="project" value="TreeGrafter"/>
</dbReference>
<evidence type="ECO:0000313" key="9">
    <source>
        <dbReference type="EMBL" id="MBT1699207.1"/>
    </source>
</evidence>
<dbReference type="InterPro" id="IPR003838">
    <property type="entry name" value="ABC3_permease_C"/>
</dbReference>
<comment type="subcellular location">
    <subcellularLocation>
        <location evidence="1">Cell membrane</location>
        <topology evidence="1">Multi-pass membrane protein</topology>
    </subcellularLocation>
</comment>
<proteinExistence type="predicted"/>
<dbReference type="Pfam" id="PF02687">
    <property type="entry name" value="FtsX"/>
    <property type="match status" value="2"/>
</dbReference>
<keyword evidence="5 6" id="KW-0472">Membrane</keyword>
<feature type="transmembrane region" description="Helical" evidence="6">
    <location>
        <begin position="668"/>
        <end position="688"/>
    </location>
</feature>
<feature type="transmembrane region" description="Helical" evidence="6">
    <location>
        <begin position="338"/>
        <end position="361"/>
    </location>
</feature>
<dbReference type="GO" id="GO:0005886">
    <property type="term" value="C:plasma membrane"/>
    <property type="evidence" value="ECO:0007669"/>
    <property type="project" value="UniProtKB-SubCell"/>
</dbReference>